<proteinExistence type="predicted"/>
<protein>
    <submittedName>
        <fullName evidence="2">Large subunit ribosomal protein LP2</fullName>
    </submittedName>
</protein>
<dbReference type="GO" id="GO:0005840">
    <property type="term" value="C:ribosome"/>
    <property type="evidence" value="ECO:0007669"/>
    <property type="project" value="UniProtKB-KW"/>
</dbReference>
<keyword evidence="2" id="KW-0689">Ribosomal protein</keyword>
<keyword evidence="1" id="KW-0812">Transmembrane</keyword>
<keyword evidence="1" id="KW-1133">Transmembrane helix</keyword>
<dbReference type="AlphaFoldDB" id="A0A131YVE9"/>
<sequence>MKMARFSVATLVEQAETHVVILLGLFLLFLFLGCFLWSCCTTTTTSGRRSGRRSSSCTTTRGHCSQLFLALRDDFVDGLSLQLADDLVESLAVGFDADAAEDLLDVGGRWVFVAAHGGQEVSGDVTHF</sequence>
<reference evidence="2" key="1">
    <citation type="journal article" date="2016" name="Ticks Tick Borne Dis.">
        <title>De novo assembly and annotation of the salivary gland transcriptome of Rhipicephalus appendiculatus male and female ticks during blood feeding.</title>
        <authorList>
            <person name="de Castro M.H."/>
            <person name="de Klerk D."/>
            <person name="Pienaar R."/>
            <person name="Latif A.A."/>
            <person name="Rees D.J."/>
            <person name="Mans B.J."/>
        </authorList>
    </citation>
    <scope>NUCLEOTIDE SEQUENCE</scope>
    <source>
        <tissue evidence="2">Salivary glands</tissue>
    </source>
</reference>
<evidence type="ECO:0000313" key="2">
    <source>
        <dbReference type="EMBL" id="JAP81881.1"/>
    </source>
</evidence>
<keyword evidence="2" id="KW-0687">Ribonucleoprotein</keyword>
<organism evidence="2">
    <name type="scientific">Rhipicephalus appendiculatus</name>
    <name type="common">Brown ear tick</name>
    <dbReference type="NCBI Taxonomy" id="34631"/>
    <lineage>
        <taxon>Eukaryota</taxon>
        <taxon>Metazoa</taxon>
        <taxon>Ecdysozoa</taxon>
        <taxon>Arthropoda</taxon>
        <taxon>Chelicerata</taxon>
        <taxon>Arachnida</taxon>
        <taxon>Acari</taxon>
        <taxon>Parasitiformes</taxon>
        <taxon>Ixodida</taxon>
        <taxon>Ixodoidea</taxon>
        <taxon>Ixodidae</taxon>
        <taxon>Rhipicephalinae</taxon>
        <taxon>Rhipicephalus</taxon>
        <taxon>Rhipicephalus</taxon>
    </lineage>
</organism>
<dbReference type="EMBL" id="GEDV01006676">
    <property type="protein sequence ID" value="JAP81881.1"/>
    <property type="molecule type" value="Transcribed_RNA"/>
</dbReference>
<accession>A0A131YVE9</accession>
<feature type="transmembrane region" description="Helical" evidence="1">
    <location>
        <begin position="20"/>
        <end position="40"/>
    </location>
</feature>
<name>A0A131YVE9_RHIAP</name>
<dbReference type="PROSITE" id="PS51257">
    <property type="entry name" value="PROKAR_LIPOPROTEIN"/>
    <property type="match status" value="1"/>
</dbReference>
<evidence type="ECO:0000256" key="1">
    <source>
        <dbReference type="SAM" id="Phobius"/>
    </source>
</evidence>
<keyword evidence="1" id="KW-0472">Membrane</keyword>